<protein>
    <submittedName>
        <fullName evidence="1">Uncharacterized protein</fullName>
    </submittedName>
</protein>
<reference evidence="1 2" key="1">
    <citation type="submission" date="2013-11" db="EMBL/GenBank/DDBJ databases">
        <title>Comparative genomics of Ignicoccus.</title>
        <authorList>
            <person name="Podar M."/>
        </authorList>
    </citation>
    <scope>NUCLEOTIDE SEQUENCE [LARGE SCALE GENOMIC DNA]</scope>
    <source>
        <strain evidence="1 2">DSM 13165</strain>
    </source>
</reference>
<dbReference type="Proteomes" id="UP000060778">
    <property type="component" value="Chromosome"/>
</dbReference>
<sequence length="90" mass="10144">MGEDAQGKNFKLINGELLFVGGPRSYSIIGRMRWLSRIALASFINNRNKLDYKIVEESFPISISLPEGTLKLALLKFMFGIHNVKSRKTG</sequence>
<dbReference type="KEGG" id="iis:EYM_02210"/>
<organism evidence="1 2">
    <name type="scientific">Ignicoccus islandicus DSM 13165</name>
    <dbReference type="NCBI Taxonomy" id="940295"/>
    <lineage>
        <taxon>Archaea</taxon>
        <taxon>Thermoproteota</taxon>
        <taxon>Thermoprotei</taxon>
        <taxon>Desulfurococcales</taxon>
        <taxon>Desulfurococcaceae</taxon>
        <taxon>Ignicoccus</taxon>
    </lineage>
</organism>
<gene>
    <name evidence="1" type="ORF">EYM_02210</name>
</gene>
<accession>A0A0U3G1U4</accession>
<name>A0A0U3G1U4_9CREN</name>
<dbReference type="EMBL" id="CP006867">
    <property type="protein sequence ID" value="ALU12300.1"/>
    <property type="molecule type" value="Genomic_DNA"/>
</dbReference>
<evidence type="ECO:0000313" key="1">
    <source>
        <dbReference type="EMBL" id="ALU12300.1"/>
    </source>
</evidence>
<dbReference type="AlphaFoldDB" id="A0A0U3G1U4"/>
<proteinExistence type="predicted"/>
<evidence type="ECO:0000313" key="2">
    <source>
        <dbReference type="Proteomes" id="UP000060778"/>
    </source>
</evidence>
<keyword evidence="2" id="KW-1185">Reference proteome</keyword>